<feature type="domain" description="Glycerol-3-phosphate dehydrogenase NAD-dependent C-terminal" evidence="13">
    <location>
        <begin position="189"/>
        <end position="327"/>
    </location>
</feature>
<evidence type="ECO:0000256" key="8">
    <source>
        <dbReference type="PIRSR" id="PIRSR000114-2"/>
    </source>
</evidence>
<organism evidence="14 15">
    <name type="scientific">Rikenella microfusus</name>
    <dbReference type="NCBI Taxonomy" id="28139"/>
    <lineage>
        <taxon>Bacteria</taxon>
        <taxon>Pseudomonadati</taxon>
        <taxon>Bacteroidota</taxon>
        <taxon>Bacteroidia</taxon>
        <taxon>Bacteroidales</taxon>
        <taxon>Rikenellaceae</taxon>
        <taxon>Rikenella</taxon>
    </lineage>
</organism>
<dbReference type="PANTHER" id="PTHR11728">
    <property type="entry name" value="GLYCEROL-3-PHOSPHATE DEHYDROGENASE"/>
    <property type="match status" value="1"/>
</dbReference>
<dbReference type="GO" id="GO:0005829">
    <property type="term" value="C:cytosol"/>
    <property type="evidence" value="ECO:0007669"/>
    <property type="project" value="TreeGrafter"/>
</dbReference>
<feature type="binding site" evidence="9">
    <location>
        <position position="149"/>
    </location>
    <ligand>
        <name>NAD(+)</name>
        <dbReference type="ChEBI" id="CHEBI:57540"/>
    </ligand>
</feature>
<dbReference type="OrthoDB" id="9812273at2"/>
<comment type="similarity">
    <text evidence="1 10">Belongs to the NAD-dependent glycerol-3-phosphate dehydrogenase family.</text>
</comment>
<name>A0A379MSY3_9BACT</name>
<comment type="catalytic activity">
    <reaction evidence="11">
        <text>sn-glycerol 3-phosphate + NADP(+) = dihydroxyacetone phosphate + NADPH + H(+)</text>
        <dbReference type="Rhea" id="RHEA:11096"/>
        <dbReference type="ChEBI" id="CHEBI:15378"/>
        <dbReference type="ChEBI" id="CHEBI:57597"/>
        <dbReference type="ChEBI" id="CHEBI:57642"/>
        <dbReference type="ChEBI" id="CHEBI:57783"/>
        <dbReference type="ChEBI" id="CHEBI:58349"/>
        <dbReference type="EC" id="1.1.1.94"/>
    </reaction>
</comment>
<evidence type="ECO:0000313" key="14">
    <source>
        <dbReference type="EMBL" id="SUE33722.1"/>
    </source>
</evidence>
<evidence type="ECO:0000256" key="4">
    <source>
        <dbReference type="ARBA" id="ARBA00023098"/>
    </source>
</evidence>
<accession>A0A379MSY3</accession>
<feature type="binding site" evidence="8">
    <location>
        <position position="115"/>
    </location>
    <ligand>
        <name>substrate</name>
    </ligand>
</feature>
<evidence type="ECO:0000256" key="1">
    <source>
        <dbReference type="ARBA" id="ARBA00011009"/>
    </source>
</evidence>
<dbReference type="InterPro" id="IPR006168">
    <property type="entry name" value="G3P_DH_NAD-dep"/>
</dbReference>
<feature type="active site" description="Proton acceptor" evidence="7">
    <location>
        <position position="200"/>
    </location>
</feature>
<dbReference type="PANTHER" id="PTHR11728:SF1">
    <property type="entry name" value="GLYCEROL-3-PHOSPHATE DEHYDROGENASE [NAD(+)] 2, CHLOROPLASTIC"/>
    <property type="match status" value="1"/>
</dbReference>
<keyword evidence="5" id="KW-0594">Phospholipid biosynthesis</keyword>
<dbReference type="InterPro" id="IPR006109">
    <property type="entry name" value="G3P_DH_NAD-dep_C"/>
</dbReference>
<dbReference type="Pfam" id="PF01210">
    <property type="entry name" value="NAD_Gly3P_dh_N"/>
    <property type="match status" value="1"/>
</dbReference>
<dbReference type="Gene3D" id="3.40.50.720">
    <property type="entry name" value="NAD(P)-binding Rossmann-like Domain"/>
    <property type="match status" value="1"/>
</dbReference>
<dbReference type="Proteomes" id="UP000255233">
    <property type="component" value="Unassembled WGS sequence"/>
</dbReference>
<evidence type="ECO:0000256" key="9">
    <source>
        <dbReference type="PIRSR" id="PIRSR000114-3"/>
    </source>
</evidence>
<dbReference type="PIRSF" id="PIRSF000114">
    <property type="entry name" value="Glycerol-3-P_dh"/>
    <property type="match status" value="1"/>
</dbReference>
<dbReference type="NCBIfam" id="NF000940">
    <property type="entry name" value="PRK00094.1-2"/>
    <property type="match status" value="1"/>
</dbReference>
<evidence type="ECO:0000313" key="15">
    <source>
        <dbReference type="Proteomes" id="UP000255233"/>
    </source>
</evidence>
<feature type="binding site" evidence="9">
    <location>
        <position position="264"/>
    </location>
    <ligand>
        <name>NAD(+)</name>
        <dbReference type="ChEBI" id="CHEBI:57540"/>
    </ligand>
</feature>
<dbReference type="InterPro" id="IPR036291">
    <property type="entry name" value="NAD(P)-bd_dom_sf"/>
</dbReference>
<evidence type="ECO:0000256" key="7">
    <source>
        <dbReference type="PIRSR" id="PIRSR000114-1"/>
    </source>
</evidence>
<dbReference type="InterPro" id="IPR013328">
    <property type="entry name" value="6PGD_dom2"/>
</dbReference>
<feature type="binding site" evidence="9">
    <location>
        <position position="92"/>
    </location>
    <ligand>
        <name>NAD(+)</name>
        <dbReference type="ChEBI" id="CHEBI:57540"/>
    </ligand>
</feature>
<dbReference type="InterPro" id="IPR008927">
    <property type="entry name" value="6-PGluconate_DH-like_C_sf"/>
</dbReference>
<dbReference type="EMBL" id="UGVL01000001">
    <property type="protein sequence ID" value="SUE33722.1"/>
    <property type="molecule type" value="Genomic_DNA"/>
</dbReference>
<dbReference type="GO" id="GO:0008654">
    <property type="term" value="P:phospholipid biosynthetic process"/>
    <property type="evidence" value="ECO:0007669"/>
    <property type="project" value="UniProtKB-KW"/>
</dbReference>
<keyword evidence="3 10" id="KW-0560">Oxidoreductase</keyword>
<evidence type="ECO:0000256" key="3">
    <source>
        <dbReference type="ARBA" id="ARBA00023002"/>
    </source>
</evidence>
<sequence length="337" mass="37245">MPHPRIHRNSVCAVVGYGSWATAIVKILLENGSIVRWHVRNPEVKAHLAAHRTNPKYLSQVHFPADRLTVTDDIGSAVRDSDVIIFAVPSAFLGLTLEPLDRGALDGKFIVSAIKGIVPDGYVTVAEWFNRRYGVPFDRIGIVTGPCHAEEVALERLSYLTMVCKDPATAELLGDKFANDYIRVCFSTDIYGAEYAAVLKNIYAIAVGIAHGLGYGDNFLAVLISNAALEMEHFLTETFAAERNVCRSAYLGDLLVTCYSQFSRNRTFGVMIGKGYSVKNAQMEMNMVAEGYYAADCIHRLRARFGIEMPIAEAVYGVLYERRSPAAQLKNILDRLA</sequence>
<keyword evidence="4" id="KW-0443">Lipid metabolism</keyword>
<keyword evidence="6" id="KW-1208">Phospholipid metabolism</keyword>
<feature type="binding site" evidence="8">
    <location>
        <begin position="264"/>
        <end position="265"/>
    </location>
    <ligand>
        <name>substrate</name>
    </ligand>
</feature>
<dbReference type="NCBIfam" id="NF000942">
    <property type="entry name" value="PRK00094.1-4"/>
    <property type="match status" value="1"/>
</dbReference>
<gene>
    <name evidence="14" type="primary">gpsA</name>
    <name evidence="14" type="ORF">NCTC11190_00933</name>
</gene>
<dbReference type="SUPFAM" id="SSF51735">
    <property type="entry name" value="NAD(P)-binding Rossmann-fold domains"/>
    <property type="match status" value="1"/>
</dbReference>
<reference evidence="14 15" key="1">
    <citation type="submission" date="2018-06" db="EMBL/GenBank/DDBJ databases">
        <authorList>
            <consortium name="Pathogen Informatics"/>
            <person name="Doyle S."/>
        </authorList>
    </citation>
    <scope>NUCLEOTIDE SEQUENCE [LARGE SCALE GENOMIC DNA]</scope>
    <source>
        <strain evidence="14 15">NCTC11190</strain>
    </source>
</reference>
<dbReference type="PROSITE" id="PS00957">
    <property type="entry name" value="NAD_G3PDH"/>
    <property type="match status" value="1"/>
</dbReference>
<keyword evidence="15" id="KW-1185">Reference proteome</keyword>
<dbReference type="RefSeq" id="WP_037291393.1">
    <property type="nucleotide sequence ID" value="NZ_CANTWR010000007.1"/>
</dbReference>
<evidence type="ECO:0000256" key="2">
    <source>
        <dbReference type="ARBA" id="ARBA00022516"/>
    </source>
</evidence>
<dbReference type="GO" id="GO:0051287">
    <property type="term" value="F:NAD binding"/>
    <property type="evidence" value="ECO:0007669"/>
    <property type="project" value="InterPro"/>
</dbReference>
<dbReference type="STRING" id="880526.GCA_000427365_00514"/>
<keyword evidence="9 10" id="KW-0520">NAD</keyword>
<dbReference type="GO" id="GO:0005975">
    <property type="term" value="P:carbohydrate metabolic process"/>
    <property type="evidence" value="ECO:0007669"/>
    <property type="project" value="InterPro"/>
</dbReference>
<dbReference type="GO" id="GO:0046168">
    <property type="term" value="P:glycerol-3-phosphate catabolic process"/>
    <property type="evidence" value="ECO:0007669"/>
    <property type="project" value="InterPro"/>
</dbReference>
<dbReference type="GO" id="GO:0141153">
    <property type="term" value="F:glycerol-3-phosphate dehydrogenase (NADP+) activity"/>
    <property type="evidence" value="ECO:0007669"/>
    <property type="project" value="RHEA"/>
</dbReference>
<evidence type="ECO:0000259" key="12">
    <source>
        <dbReference type="Pfam" id="PF01210"/>
    </source>
</evidence>
<evidence type="ECO:0000259" key="13">
    <source>
        <dbReference type="Pfam" id="PF07479"/>
    </source>
</evidence>
<feature type="domain" description="Glycerol-3-phosphate dehydrogenase NAD-dependent N-terminal" evidence="12">
    <location>
        <begin position="13"/>
        <end position="169"/>
    </location>
</feature>
<dbReference type="SUPFAM" id="SSF48179">
    <property type="entry name" value="6-phosphogluconate dehydrogenase C-terminal domain-like"/>
    <property type="match status" value="1"/>
</dbReference>
<evidence type="ECO:0000256" key="6">
    <source>
        <dbReference type="ARBA" id="ARBA00023264"/>
    </source>
</evidence>
<protein>
    <recommendedName>
        <fullName evidence="11">Glycerol-3-phosphate dehydrogenase</fullName>
        <ecNumber evidence="11">1.1.1.94</ecNumber>
    </recommendedName>
</protein>
<dbReference type="EC" id="1.1.1.94" evidence="11"/>
<dbReference type="Pfam" id="PF07479">
    <property type="entry name" value="NAD_Gly3P_dh_C"/>
    <property type="match status" value="1"/>
</dbReference>
<evidence type="ECO:0000256" key="11">
    <source>
        <dbReference type="RuleBase" id="RU000439"/>
    </source>
</evidence>
<dbReference type="PRINTS" id="PR00077">
    <property type="entry name" value="GPDHDRGNASE"/>
</dbReference>
<evidence type="ECO:0000256" key="10">
    <source>
        <dbReference type="RuleBase" id="RU000437"/>
    </source>
</evidence>
<dbReference type="Gene3D" id="1.10.1040.10">
    <property type="entry name" value="N-(1-d-carboxylethyl)-l-norvaline Dehydrogenase, domain 2"/>
    <property type="match status" value="1"/>
</dbReference>
<dbReference type="InterPro" id="IPR011128">
    <property type="entry name" value="G3P_DH_NAD-dep_N"/>
</dbReference>
<proteinExistence type="inferred from homology"/>
<keyword evidence="2" id="KW-0444">Lipid biosynthesis</keyword>
<evidence type="ECO:0000256" key="5">
    <source>
        <dbReference type="ARBA" id="ARBA00023209"/>
    </source>
</evidence>
<dbReference type="AlphaFoldDB" id="A0A379MSY3"/>